<dbReference type="CDD" id="cd16922">
    <property type="entry name" value="HATPase_EvgS-ArcB-TorS-like"/>
    <property type="match status" value="1"/>
</dbReference>
<evidence type="ECO:0000313" key="18">
    <source>
        <dbReference type="Proteomes" id="UP000321832"/>
    </source>
</evidence>
<keyword evidence="18" id="KW-1185">Reference proteome</keyword>
<dbReference type="InterPro" id="IPR003594">
    <property type="entry name" value="HATPase_dom"/>
</dbReference>
<dbReference type="SMART" id="SM00387">
    <property type="entry name" value="HATPase_c"/>
    <property type="match status" value="1"/>
</dbReference>
<evidence type="ECO:0000256" key="7">
    <source>
        <dbReference type="ARBA" id="ARBA00022777"/>
    </source>
</evidence>
<dbReference type="SUPFAM" id="SSF52172">
    <property type="entry name" value="CheY-like"/>
    <property type="match status" value="1"/>
</dbReference>
<evidence type="ECO:0000259" key="14">
    <source>
        <dbReference type="PROSITE" id="PS50109"/>
    </source>
</evidence>
<dbReference type="InterPro" id="IPR036097">
    <property type="entry name" value="HisK_dim/P_sf"/>
</dbReference>
<keyword evidence="7" id="KW-0418">Kinase</keyword>
<keyword evidence="4 12" id="KW-0597">Phosphoprotein</keyword>
<evidence type="ECO:0000256" key="12">
    <source>
        <dbReference type="PROSITE-ProRule" id="PRU00169"/>
    </source>
</evidence>
<organism evidence="17 18">
    <name type="scientific">Piscinibacter aquaticus</name>
    <dbReference type="NCBI Taxonomy" id="392597"/>
    <lineage>
        <taxon>Bacteria</taxon>
        <taxon>Pseudomonadati</taxon>
        <taxon>Pseudomonadota</taxon>
        <taxon>Betaproteobacteria</taxon>
        <taxon>Burkholderiales</taxon>
        <taxon>Sphaerotilaceae</taxon>
        <taxon>Piscinibacter</taxon>
    </lineage>
</organism>
<proteinExistence type="predicted"/>
<dbReference type="PANTHER" id="PTHR45339">
    <property type="entry name" value="HYBRID SIGNAL TRANSDUCTION HISTIDINE KINASE J"/>
    <property type="match status" value="1"/>
</dbReference>
<dbReference type="InterPro" id="IPR033417">
    <property type="entry name" value="CHASE8"/>
</dbReference>
<dbReference type="InterPro" id="IPR011006">
    <property type="entry name" value="CheY-like_superfamily"/>
</dbReference>
<dbReference type="SMART" id="SM00448">
    <property type="entry name" value="REC"/>
    <property type="match status" value="1"/>
</dbReference>
<comment type="catalytic activity">
    <reaction evidence="1">
        <text>ATP + protein L-histidine = ADP + protein N-phospho-L-histidine.</text>
        <dbReference type="EC" id="2.7.13.3"/>
    </reaction>
</comment>
<feature type="domain" description="HAMP" evidence="16">
    <location>
        <begin position="159"/>
        <end position="213"/>
    </location>
</feature>
<name>A0A5C6U2J9_9BURK</name>
<dbReference type="InterPro" id="IPR036890">
    <property type="entry name" value="HATPase_C_sf"/>
</dbReference>
<dbReference type="PROSITE" id="PS50110">
    <property type="entry name" value="RESPONSE_REGULATORY"/>
    <property type="match status" value="1"/>
</dbReference>
<evidence type="ECO:0000256" key="3">
    <source>
        <dbReference type="ARBA" id="ARBA00012438"/>
    </source>
</evidence>
<evidence type="ECO:0000259" key="16">
    <source>
        <dbReference type="PROSITE" id="PS50885"/>
    </source>
</evidence>
<keyword evidence="9" id="KW-0843">Virulence</keyword>
<reference evidence="17 18" key="1">
    <citation type="submission" date="2019-08" db="EMBL/GenBank/DDBJ databases">
        <authorList>
            <person name="Khan S.A."/>
            <person name="Jeon C.O."/>
            <person name="Jeong S.E."/>
        </authorList>
    </citation>
    <scope>NUCLEOTIDE SEQUENCE [LARGE SCALE GENOMIC DNA]</scope>
    <source>
        <strain evidence="18">IMCC1728</strain>
    </source>
</reference>
<keyword evidence="13" id="KW-0472">Membrane</keyword>
<evidence type="ECO:0000256" key="6">
    <source>
        <dbReference type="ARBA" id="ARBA00022729"/>
    </source>
</evidence>
<dbReference type="Gene3D" id="6.10.340.10">
    <property type="match status" value="1"/>
</dbReference>
<feature type="domain" description="Response regulatory" evidence="15">
    <location>
        <begin position="631"/>
        <end position="729"/>
    </location>
</feature>
<dbReference type="InterPro" id="IPR001789">
    <property type="entry name" value="Sig_transdc_resp-reg_receiver"/>
</dbReference>
<keyword evidence="13" id="KW-1133">Transmembrane helix</keyword>
<dbReference type="Pfam" id="PF00512">
    <property type="entry name" value="HisKA"/>
    <property type="match status" value="1"/>
</dbReference>
<evidence type="ECO:0000256" key="1">
    <source>
        <dbReference type="ARBA" id="ARBA00000085"/>
    </source>
</evidence>
<dbReference type="GO" id="GO:0000155">
    <property type="term" value="F:phosphorelay sensor kinase activity"/>
    <property type="evidence" value="ECO:0007669"/>
    <property type="project" value="InterPro"/>
</dbReference>
<dbReference type="PROSITE" id="PS50109">
    <property type="entry name" value="HIS_KIN"/>
    <property type="match status" value="1"/>
</dbReference>
<dbReference type="Pfam" id="PF00072">
    <property type="entry name" value="Response_reg"/>
    <property type="match status" value="1"/>
</dbReference>
<feature type="modified residue" description="4-aspartylphosphate" evidence="12">
    <location>
        <position position="680"/>
    </location>
</feature>
<dbReference type="EMBL" id="VOPW01000001">
    <property type="protein sequence ID" value="TXC67242.1"/>
    <property type="molecule type" value="Genomic_DNA"/>
</dbReference>
<dbReference type="CDD" id="cd17546">
    <property type="entry name" value="REC_hyHK_CKI1_RcsC-like"/>
    <property type="match status" value="1"/>
</dbReference>
<evidence type="ECO:0000256" key="9">
    <source>
        <dbReference type="ARBA" id="ARBA00023026"/>
    </source>
</evidence>
<dbReference type="InterPro" id="IPR003660">
    <property type="entry name" value="HAMP_dom"/>
</dbReference>
<comment type="caution">
    <text evidence="17">The sequence shown here is derived from an EMBL/GenBank/DDBJ whole genome shotgun (WGS) entry which is preliminary data.</text>
</comment>
<evidence type="ECO:0000259" key="15">
    <source>
        <dbReference type="PROSITE" id="PS50110"/>
    </source>
</evidence>
<evidence type="ECO:0000313" key="17">
    <source>
        <dbReference type="EMBL" id="TXC67242.1"/>
    </source>
</evidence>
<dbReference type="Pfam" id="PF02518">
    <property type="entry name" value="HATPase_c"/>
    <property type="match status" value="1"/>
</dbReference>
<keyword evidence="8" id="KW-0902">Two-component regulatory system</keyword>
<dbReference type="PRINTS" id="PR00344">
    <property type="entry name" value="BCTRLSENSOR"/>
</dbReference>
<dbReference type="FunFam" id="3.30.565.10:FF:000010">
    <property type="entry name" value="Sensor histidine kinase RcsC"/>
    <property type="match status" value="1"/>
</dbReference>
<dbReference type="PROSITE" id="PS50885">
    <property type="entry name" value="HAMP"/>
    <property type="match status" value="1"/>
</dbReference>
<dbReference type="SUPFAM" id="SSF55874">
    <property type="entry name" value="ATPase domain of HSP90 chaperone/DNA topoisomerase II/histidine kinase"/>
    <property type="match status" value="1"/>
</dbReference>
<evidence type="ECO:0000256" key="4">
    <source>
        <dbReference type="ARBA" id="ARBA00022553"/>
    </source>
</evidence>
<evidence type="ECO:0000256" key="2">
    <source>
        <dbReference type="ARBA" id="ARBA00004370"/>
    </source>
</evidence>
<feature type="transmembrane region" description="Helical" evidence="13">
    <location>
        <begin position="128"/>
        <end position="154"/>
    </location>
</feature>
<dbReference type="InterPro" id="IPR003661">
    <property type="entry name" value="HisK_dim/P_dom"/>
</dbReference>
<protein>
    <recommendedName>
        <fullName evidence="11">Virulence sensor protein BvgS</fullName>
        <ecNumber evidence="3">2.7.13.3</ecNumber>
    </recommendedName>
</protein>
<dbReference type="Pfam" id="PF00672">
    <property type="entry name" value="HAMP"/>
    <property type="match status" value="1"/>
</dbReference>
<dbReference type="Gene3D" id="1.10.287.130">
    <property type="match status" value="1"/>
</dbReference>
<comment type="subcellular location">
    <subcellularLocation>
        <location evidence="2">Membrane</location>
    </subcellularLocation>
</comment>
<dbReference type="InterPro" id="IPR005467">
    <property type="entry name" value="His_kinase_dom"/>
</dbReference>
<dbReference type="CDD" id="cd00082">
    <property type="entry name" value="HisKA"/>
    <property type="match status" value="1"/>
</dbReference>
<dbReference type="SUPFAM" id="SSF47384">
    <property type="entry name" value="Homodimeric domain of signal transducing histidine kinase"/>
    <property type="match status" value="1"/>
</dbReference>
<gene>
    <name evidence="17" type="ORF">FSC37_20665</name>
</gene>
<keyword evidence="5" id="KW-0808">Transferase</keyword>
<dbReference type="EC" id="2.7.13.3" evidence="3"/>
<evidence type="ECO:0000256" key="8">
    <source>
        <dbReference type="ARBA" id="ARBA00023012"/>
    </source>
</evidence>
<dbReference type="Gene3D" id="3.40.50.2300">
    <property type="match status" value="1"/>
</dbReference>
<dbReference type="GO" id="GO:0016020">
    <property type="term" value="C:membrane"/>
    <property type="evidence" value="ECO:0007669"/>
    <property type="project" value="UniProtKB-SubCell"/>
</dbReference>
<dbReference type="Pfam" id="PF17152">
    <property type="entry name" value="CHASE8"/>
    <property type="match status" value="1"/>
</dbReference>
<keyword evidence="6" id="KW-0732">Signal</keyword>
<evidence type="ECO:0000256" key="10">
    <source>
        <dbReference type="ARBA" id="ARBA00058004"/>
    </source>
</evidence>
<comment type="function">
    <text evidence="10">Member of the two-component regulatory system BvgS/BvgA. Phosphorylates BvgA via a four-step phosphorelay in response to environmental signals.</text>
</comment>
<dbReference type="Proteomes" id="UP000321832">
    <property type="component" value="Unassembled WGS sequence"/>
</dbReference>
<evidence type="ECO:0000256" key="5">
    <source>
        <dbReference type="ARBA" id="ARBA00022679"/>
    </source>
</evidence>
<dbReference type="Gene3D" id="3.30.565.10">
    <property type="entry name" value="Histidine kinase-like ATPase, C-terminal domain"/>
    <property type="match status" value="1"/>
</dbReference>
<sequence length="729" mass="77136">MALCAGMAAMLGMIAVAGTGWWLQQERAREDTDELLQTLAFTLQAPLAFEDPKGIADALAVLKLRPSVDGAWVLDARGRTVGRHGADVALPARTGGGLLQGRLVVRQPVTLEGAPVGALVLSLDLTRLWSGLLTTLAAVSVASLLGFVATLTLARRLAGTLSRPMSELAEAARALAADPAAAPPLHHHGGGSEVAAAIDAFNRMRGELAARDAALLAANRDLEQRVADRTAALRREKERAEAASVAKTRFLANMSHELRTPLNAVIGAAQLLQAREEQPAAMDGADAGSQLHSVEVIRQSGLNLLGLIENVLDLSRIETGTLELSPEDFNLLDCAEAALATAAVPARVKAAMACIVDPRVPLWRHGDPLRLRAVLLNLLGNAVKFTLQGEVVLRVQPGPTPEALRLSVSDTGIGIDEASLAHVFEPFRQADDAANRRFGGSGLGLAIARQIVEAMGGRIGVTSRLGAGTVFEAELALPVLREAAGDAVRLGLDVAFHEPHDASAEALQTQLRRLGCRARRCEGVAELREWLDALPSAGADAASAWLMVALDGPEADALLELGVARLDSCHVIGMSSGESLRTEAMRQRLTMPRGLIKPVLRSSLVSRLGSAARDARSPVAERAPAAEGERHVLVVEDDRVNQEIVCAMLRNAGYRTTTADDGAQALALLSCNDYDLVLMDWQMPDMDGLEVTRRLRIGAAGPRGRVVPIVALTANAFVEDRNACGLGHE</sequence>
<accession>A0A5C6U2J9</accession>
<evidence type="ECO:0000256" key="11">
    <source>
        <dbReference type="ARBA" id="ARBA00070152"/>
    </source>
</evidence>
<dbReference type="SMART" id="SM00388">
    <property type="entry name" value="HisKA"/>
    <property type="match status" value="1"/>
</dbReference>
<keyword evidence="13" id="KW-0812">Transmembrane</keyword>
<feature type="domain" description="Histidine kinase" evidence="14">
    <location>
        <begin position="253"/>
        <end position="479"/>
    </location>
</feature>
<dbReference type="InterPro" id="IPR004358">
    <property type="entry name" value="Sig_transdc_His_kin-like_C"/>
</dbReference>
<dbReference type="AlphaFoldDB" id="A0A5C6U2J9"/>
<dbReference type="PANTHER" id="PTHR45339:SF5">
    <property type="entry name" value="HISTIDINE KINASE"/>
    <property type="match status" value="1"/>
</dbReference>
<evidence type="ECO:0000256" key="13">
    <source>
        <dbReference type="SAM" id="Phobius"/>
    </source>
</evidence>
<dbReference type="SMART" id="SM00304">
    <property type="entry name" value="HAMP"/>
    <property type="match status" value="1"/>
</dbReference>